<proteinExistence type="predicted"/>
<gene>
    <name evidence="2" type="ORF">FHX39_002409</name>
</gene>
<evidence type="ECO:0000313" key="2">
    <source>
        <dbReference type="EMBL" id="MBB3327465.1"/>
    </source>
</evidence>
<keyword evidence="3" id="KW-1185">Reference proteome</keyword>
<protein>
    <submittedName>
        <fullName evidence="2">Uncharacterized protein</fullName>
    </submittedName>
</protein>
<reference evidence="2 3" key="1">
    <citation type="submission" date="2020-08" db="EMBL/GenBank/DDBJ databases">
        <title>Sequencing the genomes of 1000 actinobacteria strains.</title>
        <authorList>
            <person name="Klenk H.-P."/>
        </authorList>
    </citation>
    <scope>NUCLEOTIDE SEQUENCE [LARGE SCALE GENOMIC DNA]</scope>
    <source>
        <strain evidence="2 3">DSM 11053</strain>
    </source>
</reference>
<dbReference type="AlphaFoldDB" id="A0A7W5JW88"/>
<name>A0A7W5JW88_9ACTN</name>
<sequence length="76" mass="8219">MTMTHSPRPHRPAPEQRPQRRLDVAGLALLLIGLTFGVLSYLAISDRGLSALLIVPSVVAATTGALHITKLEVPRR</sequence>
<accession>A0A7W5JW88</accession>
<organism evidence="2 3">
    <name type="scientific">Microlunatus antarcticus</name>
    <dbReference type="NCBI Taxonomy" id="53388"/>
    <lineage>
        <taxon>Bacteria</taxon>
        <taxon>Bacillati</taxon>
        <taxon>Actinomycetota</taxon>
        <taxon>Actinomycetes</taxon>
        <taxon>Propionibacteriales</taxon>
        <taxon>Propionibacteriaceae</taxon>
        <taxon>Microlunatus</taxon>
    </lineage>
</organism>
<keyword evidence="1" id="KW-1133">Transmembrane helix</keyword>
<comment type="caution">
    <text evidence="2">The sequence shown here is derived from an EMBL/GenBank/DDBJ whole genome shotgun (WGS) entry which is preliminary data.</text>
</comment>
<evidence type="ECO:0000256" key="1">
    <source>
        <dbReference type="SAM" id="Phobius"/>
    </source>
</evidence>
<feature type="transmembrane region" description="Helical" evidence="1">
    <location>
        <begin position="49"/>
        <end position="68"/>
    </location>
</feature>
<evidence type="ECO:0000313" key="3">
    <source>
        <dbReference type="Proteomes" id="UP000565572"/>
    </source>
</evidence>
<feature type="transmembrane region" description="Helical" evidence="1">
    <location>
        <begin position="21"/>
        <end position="43"/>
    </location>
</feature>
<keyword evidence="1" id="KW-0812">Transmembrane</keyword>
<dbReference type="EMBL" id="JACHZG010000001">
    <property type="protein sequence ID" value="MBB3327465.1"/>
    <property type="molecule type" value="Genomic_DNA"/>
</dbReference>
<dbReference type="Proteomes" id="UP000565572">
    <property type="component" value="Unassembled WGS sequence"/>
</dbReference>
<keyword evidence="1" id="KW-0472">Membrane</keyword>